<accession>A0A7I8D9Y7</accession>
<name>A0A7I8D9Y7_9BACL</name>
<dbReference type="Proteomes" id="UP000593802">
    <property type="component" value="Chromosome"/>
</dbReference>
<gene>
    <name evidence="1" type="ORF">skT53_11670</name>
</gene>
<keyword evidence="2" id="KW-1185">Reference proteome</keyword>
<proteinExistence type="predicted"/>
<reference evidence="1 2" key="1">
    <citation type="submission" date="2020-08" db="EMBL/GenBank/DDBJ databases">
        <title>Complete Genome Sequence of Effusibacillus dendaii Strain skT53, Isolated from Farmland soil.</title>
        <authorList>
            <person name="Konishi T."/>
            <person name="Kawasaki H."/>
        </authorList>
    </citation>
    <scope>NUCLEOTIDE SEQUENCE [LARGE SCALE GENOMIC DNA]</scope>
    <source>
        <strain evidence="2">skT53</strain>
    </source>
</reference>
<dbReference type="KEGG" id="eff:skT53_11670"/>
<sequence>MWGLLAFTAALFWLLAMCSNITAEKFNKAIKKQHEQWEK</sequence>
<dbReference type="EMBL" id="AP023366">
    <property type="protein sequence ID" value="BCJ86182.1"/>
    <property type="molecule type" value="Genomic_DNA"/>
</dbReference>
<evidence type="ECO:0000313" key="1">
    <source>
        <dbReference type="EMBL" id="BCJ86182.1"/>
    </source>
</evidence>
<protein>
    <submittedName>
        <fullName evidence="1">Uncharacterized protein</fullName>
    </submittedName>
</protein>
<dbReference type="AlphaFoldDB" id="A0A7I8D9Y7"/>
<organism evidence="1 2">
    <name type="scientific">Effusibacillus dendaii</name>
    <dbReference type="NCBI Taxonomy" id="2743772"/>
    <lineage>
        <taxon>Bacteria</taxon>
        <taxon>Bacillati</taxon>
        <taxon>Bacillota</taxon>
        <taxon>Bacilli</taxon>
        <taxon>Bacillales</taxon>
        <taxon>Alicyclobacillaceae</taxon>
        <taxon>Effusibacillus</taxon>
    </lineage>
</organism>
<evidence type="ECO:0000313" key="2">
    <source>
        <dbReference type="Proteomes" id="UP000593802"/>
    </source>
</evidence>